<evidence type="ECO:0000256" key="1">
    <source>
        <dbReference type="ARBA" id="ARBA00022468"/>
    </source>
</evidence>
<organism evidence="5">
    <name type="scientific">Chrysotila carterae</name>
    <name type="common">Marine alga</name>
    <name type="synonym">Syracosphaera carterae</name>
    <dbReference type="NCBI Taxonomy" id="13221"/>
    <lineage>
        <taxon>Eukaryota</taxon>
        <taxon>Haptista</taxon>
        <taxon>Haptophyta</taxon>
        <taxon>Prymnesiophyceae</taxon>
        <taxon>Isochrysidales</taxon>
        <taxon>Isochrysidaceae</taxon>
        <taxon>Chrysotila</taxon>
    </lineage>
</organism>
<name>A0A7S4B7A2_CHRCT</name>
<proteinExistence type="predicted"/>
<reference evidence="5" key="1">
    <citation type="submission" date="2021-01" db="EMBL/GenBank/DDBJ databases">
        <authorList>
            <person name="Corre E."/>
            <person name="Pelletier E."/>
            <person name="Niang G."/>
            <person name="Scheremetjew M."/>
            <person name="Finn R."/>
            <person name="Kale V."/>
            <person name="Holt S."/>
            <person name="Cochrane G."/>
            <person name="Meng A."/>
            <person name="Brown T."/>
            <person name="Cohen L."/>
        </authorList>
    </citation>
    <scope>NUCLEOTIDE SEQUENCE</scope>
    <source>
        <strain evidence="5">CCMP645</strain>
    </source>
</reference>
<dbReference type="PANTHER" id="PTHR24113">
    <property type="entry name" value="RAN GTPASE-ACTIVATING PROTEIN 1"/>
    <property type="match status" value="1"/>
</dbReference>
<feature type="chain" id="PRO_5031146290" evidence="4">
    <location>
        <begin position="20"/>
        <end position="221"/>
    </location>
</feature>
<dbReference type="InterPro" id="IPR032675">
    <property type="entry name" value="LRR_dom_sf"/>
</dbReference>
<dbReference type="PANTHER" id="PTHR24113:SF12">
    <property type="entry name" value="RAN GTPASE-ACTIVATING PROTEIN 1"/>
    <property type="match status" value="1"/>
</dbReference>
<dbReference type="InterPro" id="IPR001611">
    <property type="entry name" value="Leu-rich_rpt"/>
</dbReference>
<keyword evidence="3" id="KW-0677">Repeat</keyword>
<dbReference type="GO" id="GO:0006913">
    <property type="term" value="P:nucleocytoplasmic transport"/>
    <property type="evidence" value="ECO:0007669"/>
    <property type="project" value="TreeGrafter"/>
</dbReference>
<gene>
    <name evidence="5" type="ORF">PCAR00345_LOCUS9296</name>
</gene>
<dbReference type="GO" id="GO:0031267">
    <property type="term" value="F:small GTPase binding"/>
    <property type="evidence" value="ECO:0007669"/>
    <property type="project" value="TreeGrafter"/>
</dbReference>
<keyword evidence="4" id="KW-0732">Signal</keyword>
<accession>A0A7S4B7A2</accession>
<dbReference type="InterPro" id="IPR027038">
    <property type="entry name" value="RanGap"/>
</dbReference>
<evidence type="ECO:0000256" key="4">
    <source>
        <dbReference type="SAM" id="SignalP"/>
    </source>
</evidence>
<dbReference type="SUPFAM" id="SSF52047">
    <property type="entry name" value="RNI-like"/>
    <property type="match status" value="1"/>
</dbReference>
<dbReference type="Pfam" id="PF13516">
    <property type="entry name" value="LRR_6"/>
    <property type="match status" value="2"/>
</dbReference>
<sequence length="221" mass="23599">MSFFPGVLLLAGTLTNAFAFPLLSDFFSNSDASNDIGLGGLAAGVGCPEHRPLPPIDPIEGLSWLNHVKNLPTPCFEKMNLGWEDIEDADAHRITQLILAGVKSLTLYQNHLGDEGATQIAHALEDSSVTELDMAHNLVADDGASALAEALPHSPSLRTLRLNSNNMISDRGADAFKAAVLAPGTALQELWLASSRISIEAADALRDAWARSGRSLERLHV</sequence>
<dbReference type="GO" id="GO:0005634">
    <property type="term" value="C:nucleus"/>
    <property type="evidence" value="ECO:0007669"/>
    <property type="project" value="TreeGrafter"/>
</dbReference>
<dbReference type="SMART" id="SM00368">
    <property type="entry name" value="LRR_RI"/>
    <property type="match status" value="4"/>
</dbReference>
<evidence type="ECO:0000256" key="2">
    <source>
        <dbReference type="ARBA" id="ARBA00022614"/>
    </source>
</evidence>
<evidence type="ECO:0000256" key="3">
    <source>
        <dbReference type="ARBA" id="ARBA00022737"/>
    </source>
</evidence>
<feature type="signal peptide" evidence="4">
    <location>
        <begin position="1"/>
        <end position="19"/>
    </location>
</feature>
<keyword evidence="1" id="KW-0343">GTPase activation</keyword>
<keyword evidence="2" id="KW-0433">Leucine-rich repeat</keyword>
<dbReference type="GO" id="GO:0005096">
    <property type="term" value="F:GTPase activator activity"/>
    <property type="evidence" value="ECO:0007669"/>
    <property type="project" value="UniProtKB-KW"/>
</dbReference>
<evidence type="ECO:0000313" key="5">
    <source>
        <dbReference type="EMBL" id="CAE0756702.1"/>
    </source>
</evidence>
<dbReference type="GO" id="GO:0048471">
    <property type="term" value="C:perinuclear region of cytoplasm"/>
    <property type="evidence" value="ECO:0007669"/>
    <property type="project" value="TreeGrafter"/>
</dbReference>
<dbReference type="EMBL" id="HBIZ01015098">
    <property type="protein sequence ID" value="CAE0756702.1"/>
    <property type="molecule type" value="Transcribed_RNA"/>
</dbReference>
<dbReference type="Gene3D" id="3.80.10.10">
    <property type="entry name" value="Ribonuclease Inhibitor"/>
    <property type="match status" value="1"/>
</dbReference>
<dbReference type="AlphaFoldDB" id="A0A7S4B7A2"/>
<dbReference type="GO" id="GO:0005829">
    <property type="term" value="C:cytosol"/>
    <property type="evidence" value="ECO:0007669"/>
    <property type="project" value="TreeGrafter"/>
</dbReference>
<protein>
    <submittedName>
        <fullName evidence="5">Uncharacterized protein</fullName>
    </submittedName>
</protein>